<evidence type="ECO:0000256" key="1">
    <source>
        <dbReference type="ARBA" id="ARBA00001962"/>
    </source>
</evidence>
<dbReference type="Pfam" id="PF00305">
    <property type="entry name" value="Lipoxygenase"/>
    <property type="match status" value="1"/>
</dbReference>
<evidence type="ECO:0000313" key="13">
    <source>
        <dbReference type="RefSeq" id="XP_042566457.1"/>
    </source>
</evidence>
<evidence type="ECO:0000256" key="9">
    <source>
        <dbReference type="ARBA" id="ARBA00023004"/>
    </source>
</evidence>
<dbReference type="GO" id="GO:0046872">
    <property type="term" value="F:metal ion binding"/>
    <property type="evidence" value="ECO:0007669"/>
    <property type="project" value="UniProtKB-KW"/>
</dbReference>
<evidence type="ECO:0000256" key="6">
    <source>
        <dbReference type="ARBA" id="ARBA00022723"/>
    </source>
</evidence>
<dbReference type="InterPro" id="IPR020833">
    <property type="entry name" value="LipOase_Fe_BS"/>
</dbReference>
<evidence type="ECO:0000256" key="4">
    <source>
        <dbReference type="ARBA" id="ARBA00009419"/>
    </source>
</evidence>
<dbReference type="PROSITE" id="PS00711">
    <property type="entry name" value="LIPOXYGENASE_1"/>
    <property type="match status" value="1"/>
</dbReference>
<gene>
    <name evidence="13" type="primary">LOC105891414</name>
</gene>
<evidence type="ECO:0000256" key="10">
    <source>
        <dbReference type="ARBA" id="ARBA00023098"/>
    </source>
</evidence>
<dbReference type="KEGG" id="char:105891414"/>
<keyword evidence="9" id="KW-0408">Iron</keyword>
<protein>
    <submittedName>
        <fullName evidence="13">Hydroperoxide isomerase ALOXE3-like</fullName>
    </submittedName>
</protein>
<keyword evidence="5" id="KW-0963">Cytoplasm</keyword>
<name>A0A8M1KRF2_CLUHA</name>
<evidence type="ECO:0000256" key="3">
    <source>
        <dbReference type="ARBA" id="ARBA00005189"/>
    </source>
</evidence>
<dbReference type="GeneID" id="105891414"/>
<reference evidence="13" key="1">
    <citation type="submission" date="2025-08" db="UniProtKB">
        <authorList>
            <consortium name="RefSeq"/>
        </authorList>
    </citation>
    <scope>IDENTIFICATION</scope>
</reference>
<dbReference type="OrthoDB" id="407298at2759"/>
<keyword evidence="8" id="KW-0560">Oxidoreductase</keyword>
<keyword evidence="6" id="KW-0479">Metal-binding</keyword>
<dbReference type="PROSITE" id="PS51393">
    <property type="entry name" value="LIPOXYGENASE_3"/>
    <property type="match status" value="1"/>
</dbReference>
<evidence type="ECO:0000259" key="11">
    <source>
        <dbReference type="PROSITE" id="PS51393"/>
    </source>
</evidence>
<evidence type="ECO:0000256" key="7">
    <source>
        <dbReference type="ARBA" id="ARBA00022964"/>
    </source>
</evidence>
<dbReference type="FunFam" id="1.20.245.10:FF:000001">
    <property type="entry name" value="Arachidonate 5-lipoxygenase a"/>
    <property type="match status" value="1"/>
</dbReference>
<dbReference type="GO" id="GO:0005737">
    <property type="term" value="C:cytoplasm"/>
    <property type="evidence" value="ECO:0007669"/>
    <property type="project" value="UniProtKB-SubCell"/>
</dbReference>
<accession>A0A8M1KRF2</accession>
<evidence type="ECO:0000256" key="8">
    <source>
        <dbReference type="ARBA" id="ARBA00023002"/>
    </source>
</evidence>
<dbReference type="InterPro" id="IPR013819">
    <property type="entry name" value="LipOase_C"/>
</dbReference>
<feature type="domain" description="Lipoxygenase" evidence="11">
    <location>
        <begin position="1"/>
        <end position="421"/>
    </location>
</feature>
<sequence>MIRILKLRVVTEIANIGLGHSSQNVLMCKSGNIFLCDYSRLAEVPTNVINLRPQYIPAPFCLLFKNKEDKLVPIAIQLQQEPGENNPVFLPSDKEEAWLLAKTHVRAADFIEHQFNFHLLRTHLLAEAFVLATLRHLPSVHPIYKLLIPHMRYTLQINTLGREKLISEKGPINMYTSTGRAGMEVVMKKAMQAVKYSALCLPEDISARGLDKVPNFYYRDDGMLVWEALSKYVLGVVDMFYPTDIEVASDEELQSWILDIYKHGFLELDSTGIPKALTSVKEVVKFITMVIFTMTAQHSALNSGQFDFGGWLPNSPNSLQAGVPQSKEQITEADLLLSLPDINTSVWGMAAAWIASKRSGDFVLLSQHREQYFSEPEVLSLTEQLRAELKEISKKIKERNEGKDLPYTYLDPEDIENSITI</sequence>
<keyword evidence="12" id="KW-1185">Reference proteome</keyword>
<comment type="subcellular location">
    <subcellularLocation>
        <location evidence="2">Cytoplasm</location>
    </subcellularLocation>
</comment>
<keyword evidence="10" id="KW-0443">Lipid metabolism</keyword>
<comment type="cofactor">
    <cofactor evidence="1">
        <name>Fe cation</name>
        <dbReference type="ChEBI" id="CHEBI:24875"/>
    </cofactor>
</comment>
<dbReference type="GO" id="GO:0016702">
    <property type="term" value="F:oxidoreductase activity, acting on single donors with incorporation of molecular oxygen, incorporation of two atoms of oxygen"/>
    <property type="evidence" value="ECO:0007669"/>
    <property type="project" value="InterPro"/>
</dbReference>
<comment type="pathway">
    <text evidence="3">Lipid metabolism.</text>
</comment>
<keyword evidence="7" id="KW-0223">Dioxygenase</keyword>
<dbReference type="AlphaFoldDB" id="A0A8M1KRF2"/>
<comment type="similarity">
    <text evidence="4">Belongs to the lipoxygenase family.</text>
</comment>
<evidence type="ECO:0000313" key="12">
    <source>
        <dbReference type="Proteomes" id="UP000515152"/>
    </source>
</evidence>
<dbReference type="InterPro" id="IPR000907">
    <property type="entry name" value="LipOase"/>
</dbReference>
<dbReference type="GO" id="GO:0034440">
    <property type="term" value="P:lipid oxidation"/>
    <property type="evidence" value="ECO:0007669"/>
    <property type="project" value="InterPro"/>
</dbReference>
<dbReference type="InterPro" id="IPR020834">
    <property type="entry name" value="LipOase_CS"/>
</dbReference>
<dbReference type="PROSITE" id="PS00081">
    <property type="entry name" value="LIPOXYGENASE_2"/>
    <property type="match status" value="1"/>
</dbReference>
<dbReference type="Proteomes" id="UP000515152">
    <property type="component" value="Chromosome 18"/>
</dbReference>
<proteinExistence type="inferred from homology"/>
<evidence type="ECO:0000256" key="5">
    <source>
        <dbReference type="ARBA" id="ARBA00022490"/>
    </source>
</evidence>
<organism evidence="12 13">
    <name type="scientific">Clupea harengus</name>
    <name type="common">Atlantic herring</name>
    <dbReference type="NCBI Taxonomy" id="7950"/>
    <lineage>
        <taxon>Eukaryota</taxon>
        <taxon>Metazoa</taxon>
        <taxon>Chordata</taxon>
        <taxon>Craniata</taxon>
        <taxon>Vertebrata</taxon>
        <taxon>Euteleostomi</taxon>
        <taxon>Actinopterygii</taxon>
        <taxon>Neopterygii</taxon>
        <taxon>Teleostei</taxon>
        <taxon>Clupei</taxon>
        <taxon>Clupeiformes</taxon>
        <taxon>Clupeoidei</taxon>
        <taxon>Clupeidae</taxon>
        <taxon>Clupea</taxon>
    </lineage>
</organism>
<dbReference type="RefSeq" id="XP_042566457.1">
    <property type="nucleotide sequence ID" value="XM_042710523.1"/>
</dbReference>
<dbReference type="PANTHER" id="PTHR11771">
    <property type="entry name" value="LIPOXYGENASE"/>
    <property type="match status" value="1"/>
</dbReference>
<evidence type="ECO:0000256" key="2">
    <source>
        <dbReference type="ARBA" id="ARBA00004496"/>
    </source>
</evidence>